<accession>A0A9W4H1V7</accession>
<dbReference type="EMBL" id="CAJVAX010000017">
    <property type="protein sequence ID" value="CAG7643492.1"/>
    <property type="molecule type" value="Genomic_DNA"/>
</dbReference>
<feature type="compositionally biased region" description="Basic residues" evidence="1">
    <location>
        <begin position="117"/>
        <end position="126"/>
    </location>
</feature>
<protein>
    <submittedName>
        <fullName evidence="2">Uncharacterized protein</fullName>
    </submittedName>
</protein>
<sequence>MNHAESSWTSVALQLLHQLLGRKSSRQQARVLGVAVWPGDLRAREQRHHLAVPAFQIAPTLPPYAVGQLRYGERLRPQRRRIQTAGSHTPVLPVEQAEPRARDVCPVQIPVSGAPFLHRRGRRTRKGRPDDLADVSLSDHDGVRGGHPRGVRARQGIQR</sequence>
<name>A0A9W4H1V7_9ACTN</name>
<feature type="region of interest" description="Disordered" evidence="1">
    <location>
        <begin position="116"/>
        <end position="159"/>
    </location>
</feature>
<reference evidence="2" key="1">
    <citation type="submission" date="2021-06" db="EMBL/GenBank/DDBJ databases">
        <authorList>
            <person name="Arsene-Ploetze F."/>
        </authorList>
    </citation>
    <scope>NUCLEOTIDE SEQUENCE</scope>
    <source>
        <strain evidence="2">SBRY1</strain>
    </source>
</reference>
<gene>
    <name evidence="2" type="ORF">SBRY_30825</name>
</gene>
<dbReference type="Proteomes" id="UP001153328">
    <property type="component" value="Unassembled WGS sequence"/>
</dbReference>
<comment type="caution">
    <text evidence="2">The sequence shown here is derived from an EMBL/GenBank/DDBJ whole genome shotgun (WGS) entry which is preliminary data.</text>
</comment>
<proteinExistence type="predicted"/>
<evidence type="ECO:0000313" key="3">
    <source>
        <dbReference type="Proteomes" id="UP001153328"/>
    </source>
</evidence>
<organism evidence="2 3">
    <name type="scientific">Actinacidiphila bryophytorum</name>
    <dbReference type="NCBI Taxonomy" id="1436133"/>
    <lineage>
        <taxon>Bacteria</taxon>
        <taxon>Bacillati</taxon>
        <taxon>Actinomycetota</taxon>
        <taxon>Actinomycetes</taxon>
        <taxon>Kitasatosporales</taxon>
        <taxon>Streptomycetaceae</taxon>
        <taxon>Actinacidiphila</taxon>
    </lineage>
</organism>
<keyword evidence="3" id="KW-1185">Reference proteome</keyword>
<dbReference type="AlphaFoldDB" id="A0A9W4H1V7"/>
<evidence type="ECO:0000256" key="1">
    <source>
        <dbReference type="SAM" id="MobiDB-lite"/>
    </source>
</evidence>
<evidence type="ECO:0000313" key="2">
    <source>
        <dbReference type="EMBL" id="CAG7643492.1"/>
    </source>
</evidence>
<feature type="compositionally biased region" description="Basic and acidic residues" evidence="1">
    <location>
        <begin position="127"/>
        <end position="144"/>
    </location>
</feature>